<evidence type="ECO:0000259" key="13">
    <source>
        <dbReference type="PROSITE" id="PS50110"/>
    </source>
</evidence>
<evidence type="ECO:0000256" key="7">
    <source>
        <dbReference type="ARBA" id="ARBA00023012"/>
    </source>
</evidence>
<dbReference type="Pfam" id="PF00072">
    <property type="entry name" value="Response_reg"/>
    <property type="match status" value="2"/>
</dbReference>
<feature type="domain" description="Response regulatory" evidence="13">
    <location>
        <begin position="925"/>
        <end position="1041"/>
    </location>
</feature>
<dbReference type="InterPro" id="IPR036097">
    <property type="entry name" value="HisK_dim/P_sf"/>
</dbReference>
<dbReference type="Gene3D" id="6.10.340.10">
    <property type="match status" value="1"/>
</dbReference>
<dbReference type="PANTHER" id="PTHR45339:SF5">
    <property type="entry name" value="HISTIDINE KINASE"/>
    <property type="match status" value="1"/>
</dbReference>
<gene>
    <name evidence="18" type="ORF">EDC57_1208</name>
</gene>
<dbReference type="SUPFAM" id="SSF55073">
    <property type="entry name" value="Nucleotide cyclase"/>
    <property type="match status" value="1"/>
</dbReference>
<feature type="region of interest" description="Disordered" evidence="10">
    <location>
        <begin position="906"/>
        <end position="926"/>
    </location>
</feature>
<feature type="modified residue" description="4-aspartylphosphate" evidence="9">
    <location>
        <position position="710"/>
    </location>
</feature>
<evidence type="ECO:0000256" key="8">
    <source>
        <dbReference type="PROSITE-ProRule" id="PRU00110"/>
    </source>
</evidence>
<evidence type="ECO:0000256" key="6">
    <source>
        <dbReference type="ARBA" id="ARBA00022777"/>
    </source>
</evidence>
<dbReference type="CDD" id="cd16922">
    <property type="entry name" value="HATPase_EvgS-ArcB-TorS-like"/>
    <property type="match status" value="1"/>
</dbReference>
<keyword evidence="11" id="KW-0472">Membrane</keyword>
<feature type="modified residue" description="4-aspartylphosphate" evidence="9">
    <location>
        <position position="578"/>
    </location>
</feature>
<evidence type="ECO:0000259" key="17">
    <source>
        <dbReference type="PROSITE" id="PS50894"/>
    </source>
</evidence>
<evidence type="ECO:0000256" key="5">
    <source>
        <dbReference type="ARBA" id="ARBA00022679"/>
    </source>
</evidence>
<dbReference type="InterPro" id="IPR003660">
    <property type="entry name" value="HAMP_dom"/>
</dbReference>
<dbReference type="Pfam" id="PF00512">
    <property type="entry name" value="HisKA"/>
    <property type="match status" value="1"/>
</dbReference>
<dbReference type="Pfam" id="PF00672">
    <property type="entry name" value="HAMP"/>
    <property type="match status" value="1"/>
</dbReference>
<dbReference type="InterPro" id="IPR004358">
    <property type="entry name" value="Sig_transdc_His_kin-like_C"/>
</dbReference>
<dbReference type="FunFam" id="3.20.20.450:FF:000001">
    <property type="entry name" value="Cyclic di-GMP phosphodiesterase yahA"/>
    <property type="match status" value="1"/>
</dbReference>
<dbReference type="SUPFAM" id="SSF47226">
    <property type="entry name" value="Histidine-containing phosphotransfer domain, HPT domain"/>
    <property type="match status" value="1"/>
</dbReference>
<dbReference type="Gene3D" id="3.40.50.2300">
    <property type="match status" value="3"/>
</dbReference>
<feature type="compositionally biased region" description="Basic and acidic residues" evidence="10">
    <location>
        <begin position="1"/>
        <end position="14"/>
    </location>
</feature>
<comment type="subcellular location">
    <subcellularLocation>
        <location evidence="2">Membrane</location>
    </subcellularLocation>
</comment>
<keyword evidence="19" id="KW-1185">Reference proteome</keyword>
<feature type="domain" description="Response regulatory" evidence="13">
    <location>
        <begin position="661"/>
        <end position="778"/>
    </location>
</feature>
<dbReference type="SMART" id="SM00448">
    <property type="entry name" value="REC"/>
    <property type="match status" value="3"/>
</dbReference>
<dbReference type="Gene3D" id="1.10.287.130">
    <property type="match status" value="1"/>
</dbReference>
<dbReference type="EMBL" id="RJVI01000002">
    <property type="protein sequence ID" value="ROR32022.1"/>
    <property type="molecule type" value="Genomic_DNA"/>
</dbReference>
<dbReference type="Pfam" id="PF01627">
    <property type="entry name" value="Hpt"/>
    <property type="match status" value="1"/>
</dbReference>
<keyword evidence="3 9" id="KW-0597">Phosphoprotein</keyword>
<evidence type="ECO:0000256" key="4">
    <source>
        <dbReference type="ARBA" id="ARBA00022636"/>
    </source>
</evidence>
<evidence type="ECO:0000256" key="11">
    <source>
        <dbReference type="SAM" id="Phobius"/>
    </source>
</evidence>
<keyword evidence="11" id="KW-1133">Transmembrane helix</keyword>
<dbReference type="PROSITE" id="PS50885">
    <property type="entry name" value="HAMP"/>
    <property type="match status" value="1"/>
</dbReference>
<evidence type="ECO:0000256" key="2">
    <source>
        <dbReference type="ARBA" id="ARBA00004370"/>
    </source>
</evidence>
<organism evidence="18 19">
    <name type="scientific">Inmirania thermothiophila</name>
    <dbReference type="NCBI Taxonomy" id="1750597"/>
    <lineage>
        <taxon>Bacteria</taxon>
        <taxon>Pseudomonadati</taxon>
        <taxon>Pseudomonadota</taxon>
        <taxon>Gammaproteobacteria</taxon>
        <taxon>Chromatiales</taxon>
        <taxon>Ectothiorhodospiraceae</taxon>
        <taxon>Inmirania</taxon>
    </lineage>
</organism>
<proteinExistence type="predicted"/>
<sequence length="1495" mass="162564">MVRDEQAEDRREADGPAAVPARERRRPGFRTILIAAMAVGIAVLTVVSTVVITERTAETVERTLVSQGVSLAERLAAQSRLALLVGSPENVAEAMSAAMSFPDVLGVAVYDAEGRALLAMGAAGPALPEPPRQAVLARDMRRRWEFAAPVFSGEAEAPSPFGETVAEPVLLGQVVVTVGKASLAATVRDIRLTHFGIATALGAALLLALWVITARVTRPLAHLAETMHRAGAGDLTVRAQMRGPRDVEEMERAFNGMVRALEGRTRELVEARDAAMELARLKGEFVANVSHEIRTPLNGIIGMLELLREMGLDRRQLEHVNVALSSAEALLALINDILDFSRAESGRLELEAVEFDVVREIEEVIALYARQAQKKGLDLASVVGSDTPRLVMGDPARFRQIVMNLVSNAVKFTHRGEVGVYLGVRGKDGDERRLRVEVRDTGIGIPPKARERIFDAFVQADGSTTRRYGGSGLGLAICRDLVQAMGGRIGVESEPGRGSTFWFEVPLREARDGRPARQRPLAGLRVLVADDDGVARTMMQQVLEEDGAECVIAERIETVEAALPGGAGEGGFDILVIDEMVGGRSAAEVLLRLAAASQERRIKVLSIGRGGWRDAAPADLTLDKPLRRASFRDAVRRLAGRAEEVEPAPAPAAQPLPLGARVLVVEDNRANQQVAVGMLERLGCEVDVAANGRDAVEAVTRRRYDLVLMDCQMPVMDGFDATRRIRVLENEVRRIPIVAMTAHAAVDDARRCEEAGMDGVLVKPLRMEALRAVLAQWVQARPAAEAGVQEHGDGADDVLDEEREAELRRELGPAYRRMVEAFLADTPPLVEALAEAIERGDLEGGAGLAHGVKGAAANLGARRLAAIAAEAEAALKASRPEAALAQLEPLRLEYRLVAETLRRADAPRRETEAAAEEPAPASPPRVLVVDDDRGQREMLRRVLGQDGYRVEEAADGAQALAICERQLPDVILLDAVMPVMDGFTACARIRQMPGGSMVPILVVTALDDAQSVERAFAVGATDYVSKPIHLGVLRQRVGRLVEMVRADERVRHLAYHDPLTGLPNRALFVERLGEAIARPRGDSRIAVLFLDLDRFKNVNDTLGHDIGDLLLKAVAERLQGCVRGADLVARLGGDEFTVMLDGLRSRELAAGVARKIGEVLNRPFVFIEREMYVSASIGIAIYPDDGRDVATLIKRADTAMFRAKEAGNAFQFYERGMEDAVSARLNLEGDLRRALETEELLPYFQPIVDAASGEVVAAEALVRWHHPRRGMIPPAEFIELAEETGLVLRLGERMLRLACRAAGAWAAQGRRVRVAVNLSAFQFERDELPRQVEAILAEEEVPAELLAVEITEGTLMRHPEAAMRTVGALREMGLRVAIDDFGTGYSSLAYLKRFPVDVLKVDRVFVRDLVEDDADRALVEGIIELGHRLGMAIAAEGVETERQREVLRAAGCDLLQGFLFARPLPAERFAHEVLGLEPAAERAAGKGRGRRPLVE</sequence>
<dbReference type="CDD" id="cd00082">
    <property type="entry name" value="HisKA"/>
    <property type="match status" value="1"/>
</dbReference>
<dbReference type="SMART" id="SM00388">
    <property type="entry name" value="HisKA"/>
    <property type="match status" value="1"/>
</dbReference>
<keyword evidence="4" id="KW-0973">c-di-GMP</keyword>
<dbReference type="SMART" id="SM00387">
    <property type="entry name" value="HATPase_c"/>
    <property type="match status" value="1"/>
</dbReference>
<evidence type="ECO:0000259" key="14">
    <source>
        <dbReference type="PROSITE" id="PS50883"/>
    </source>
</evidence>
<dbReference type="Proteomes" id="UP000276634">
    <property type="component" value="Unassembled WGS sequence"/>
</dbReference>
<dbReference type="InterPro" id="IPR036641">
    <property type="entry name" value="HPT_dom_sf"/>
</dbReference>
<keyword evidence="11" id="KW-0812">Transmembrane</keyword>
<feature type="modified residue" description="Phosphohistidine" evidence="8">
    <location>
        <position position="850"/>
    </location>
</feature>
<dbReference type="InterPro" id="IPR003594">
    <property type="entry name" value="HATPase_dom"/>
</dbReference>
<evidence type="ECO:0000259" key="16">
    <source>
        <dbReference type="PROSITE" id="PS50887"/>
    </source>
</evidence>
<feature type="modified residue" description="4-aspartylphosphate" evidence="9">
    <location>
        <position position="974"/>
    </location>
</feature>
<dbReference type="InterPro" id="IPR011006">
    <property type="entry name" value="CheY-like_superfamily"/>
</dbReference>
<dbReference type="Gene3D" id="1.20.120.160">
    <property type="entry name" value="HPT domain"/>
    <property type="match status" value="1"/>
</dbReference>
<comment type="catalytic activity">
    <reaction evidence="1">
        <text>ATP + protein L-histidine = ADP + protein N-phospho-L-histidine.</text>
        <dbReference type="EC" id="2.7.13.3"/>
    </reaction>
</comment>
<dbReference type="InterPro" id="IPR005467">
    <property type="entry name" value="His_kinase_dom"/>
</dbReference>
<dbReference type="PROSITE" id="PS50883">
    <property type="entry name" value="EAL"/>
    <property type="match status" value="1"/>
</dbReference>
<dbReference type="NCBIfam" id="TIGR00254">
    <property type="entry name" value="GGDEF"/>
    <property type="match status" value="1"/>
</dbReference>
<reference evidence="18 19" key="1">
    <citation type="submission" date="2018-11" db="EMBL/GenBank/DDBJ databases">
        <title>Genomic Encyclopedia of Type Strains, Phase IV (KMG-IV): sequencing the most valuable type-strain genomes for metagenomic binning, comparative biology and taxonomic classification.</title>
        <authorList>
            <person name="Goeker M."/>
        </authorList>
    </citation>
    <scope>NUCLEOTIDE SEQUENCE [LARGE SCALE GENOMIC DNA]</scope>
    <source>
        <strain evidence="18 19">DSM 100275</strain>
    </source>
</reference>
<dbReference type="SUPFAM" id="SSF47384">
    <property type="entry name" value="Homodimeric domain of signal transducing histidine kinase"/>
    <property type="match status" value="1"/>
</dbReference>
<dbReference type="Pfam" id="PF00990">
    <property type="entry name" value="GGDEF"/>
    <property type="match status" value="1"/>
</dbReference>
<accession>A0A3N1Y366</accession>
<feature type="domain" description="HAMP" evidence="15">
    <location>
        <begin position="214"/>
        <end position="266"/>
    </location>
</feature>
<dbReference type="FunFam" id="3.30.565.10:FF:000010">
    <property type="entry name" value="Sensor histidine kinase RcsC"/>
    <property type="match status" value="1"/>
</dbReference>
<evidence type="ECO:0000256" key="9">
    <source>
        <dbReference type="PROSITE-ProRule" id="PRU00169"/>
    </source>
</evidence>
<protein>
    <submittedName>
        <fullName evidence="18">Response regulator receiver modulated diguanylate cyclase/phosphodiesterase</fullName>
    </submittedName>
</protein>
<dbReference type="InterPro" id="IPR001789">
    <property type="entry name" value="Sig_transdc_resp-reg_receiver"/>
</dbReference>
<dbReference type="SUPFAM" id="SSF55874">
    <property type="entry name" value="ATPase domain of HSP90 chaperone/DNA topoisomerase II/histidine kinase"/>
    <property type="match status" value="1"/>
</dbReference>
<dbReference type="CDD" id="cd01949">
    <property type="entry name" value="GGDEF"/>
    <property type="match status" value="1"/>
</dbReference>
<dbReference type="InterPro" id="IPR003661">
    <property type="entry name" value="HisK_dim/P_dom"/>
</dbReference>
<feature type="domain" description="Response regulatory" evidence="13">
    <location>
        <begin position="525"/>
        <end position="639"/>
    </location>
</feature>
<dbReference type="Pfam" id="PF02518">
    <property type="entry name" value="HATPase_c"/>
    <property type="match status" value="1"/>
</dbReference>
<dbReference type="SUPFAM" id="SSF52172">
    <property type="entry name" value="CheY-like"/>
    <property type="match status" value="3"/>
</dbReference>
<dbReference type="InterPro" id="IPR035919">
    <property type="entry name" value="EAL_sf"/>
</dbReference>
<feature type="transmembrane region" description="Helical" evidence="11">
    <location>
        <begin position="32"/>
        <end position="52"/>
    </location>
</feature>
<dbReference type="Gene3D" id="3.20.20.450">
    <property type="entry name" value="EAL domain"/>
    <property type="match status" value="1"/>
</dbReference>
<keyword evidence="5" id="KW-0808">Transferase</keyword>
<dbReference type="SMART" id="SM00073">
    <property type="entry name" value="HPT"/>
    <property type="match status" value="1"/>
</dbReference>
<dbReference type="Pfam" id="PF00563">
    <property type="entry name" value="EAL"/>
    <property type="match status" value="1"/>
</dbReference>
<dbReference type="CDD" id="cd17546">
    <property type="entry name" value="REC_hyHK_CKI1_RcsC-like"/>
    <property type="match status" value="1"/>
</dbReference>
<dbReference type="InterPro" id="IPR000160">
    <property type="entry name" value="GGDEF_dom"/>
</dbReference>
<dbReference type="GO" id="GO:0000155">
    <property type="term" value="F:phosphorelay sensor kinase activity"/>
    <property type="evidence" value="ECO:0007669"/>
    <property type="project" value="InterPro"/>
</dbReference>
<dbReference type="GO" id="GO:0005524">
    <property type="term" value="F:ATP binding"/>
    <property type="evidence" value="ECO:0007669"/>
    <property type="project" value="UniProtKB-KW"/>
</dbReference>
<dbReference type="InterPro" id="IPR029787">
    <property type="entry name" value="Nucleotide_cyclase"/>
</dbReference>
<keyword evidence="7" id="KW-0902">Two-component regulatory system</keyword>
<evidence type="ECO:0000256" key="1">
    <source>
        <dbReference type="ARBA" id="ARBA00000085"/>
    </source>
</evidence>
<feature type="region of interest" description="Disordered" evidence="10">
    <location>
        <begin position="1"/>
        <end position="21"/>
    </location>
</feature>
<feature type="domain" description="Histidine kinase" evidence="12">
    <location>
        <begin position="288"/>
        <end position="509"/>
    </location>
</feature>
<dbReference type="CDD" id="cd06225">
    <property type="entry name" value="HAMP"/>
    <property type="match status" value="1"/>
</dbReference>
<dbReference type="PROSITE" id="PS50894">
    <property type="entry name" value="HPT"/>
    <property type="match status" value="1"/>
</dbReference>
<dbReference type="GO" id="GO:0005886">
    <property type="term" value="C:plasma membrane"/>
    <property type="evidence" value="ECO:0007669"/>
    <property type="project" value="UniProtKB-SubCell"/>
</dbReference>
<dbReference type="InterPro" id="IPR008207">
    <property type="entry name" value="Sig_transdc_His_kin_Hpt_dom"/>
</dbReference>
<evidence type="ECO:0000256" key="3">
    <source>
        <dbReference type="ARBA" id="ARBA00022553"/>
    </source>
</evidence>
<name>A0A3N1Y366_9GAMM</name>
<feature type="domain" description="EAL" evidence="14">
    <location>
        <begin position="1224"/>
        <end position="1477"/>
    </location>
</feature>
<dbReference type="Gene3D" id="3.30.70.270">
    <property type="match status" value="1"/>
</dbReference>
<evidence type="ECO:0000313" key="18">
    <source>
        <dbReference type="EMBL" id="ROR32022.1"/>
    </source>
</evidence>
<dbReference type="SUPFAM" id="SSF158472">
    <property type="entry name" value="HAMP domain-like"/>
    <property type="match status" value="1"/>
</dbReference>
<dbReference type="PROSITE" id="PS50887">
    <property type="entry name" value="GGDEF"/>
    <property type="match status" value="1"/>
</dbReference>
<dbReference type="InterPro" id="IPR036890">
    <property type="entry name" value="HATPase_C_sf"/>
</dbReference>
<evidence type="ECO:0000259" key="12">
    <source>
        <dbReference type="PROSITE" id="PS50109"/>
    </source>
</evidence>
<dbReference type="SMART" id="SM00052">
    <property type="entry name" value="EAL"/>
    <property type="match status" value="1"/>
</dbReference>
<evidence type="ECO:0000259" key="15">
    <source>
        <dbReference type="PROSITE" id="PS50885"/>
    </source>
</evidence>
<dbReference type="PROSITE" id="PS50109">
    <property type="entry name" value="HIS_KIN"/>
    <property type="match status" value="1"/>
</dbReference>
<evidence type="ECO:0000256" key="10">
    <source>
        <dbReference type="SAM" id="MobiDB-lite"/>
    </source>
</evidence>
<feature type="transmembrane region" description="Helical" evidence="11">
    <location>
        <begin position="192"/>
        <end position="212"/>
    </location>
</feature>
<dbReference type="PRINTS" id="PR00344">
    <property type="entry name" value="BCTRLSENSOR"/>
</dbReference>
<feature type="domain" description="HPt" evidence="17">
    <location>
        <begin position="811"/>
        <end position="904"/>
    </location>
</feature>
<dbReference type="CDD" id="cd01948">
    <property type="entry name" value="EAL"/>
    <property type="match status" value="1"/>
</dbReference>
<feature type="domain" description="GGDEF" evidence="16">
    <location>
        <begin position="1083"/>
        <end position="1215"/>
    </location>
</feature>
<dbReference type="SUPFAM" id="SSF141868">
    <property type="entry name" value="EAL domain-like"/>
    <property type="match status" value="1"/>
</dbReference>
<dbReference type="Gene3D" id="3.30.565.10">
    <property type="entry name" value="Histidine kinase-like ATPase, C-terminal domain"/>
    <property type="match status" value="1"/>
</dbReference>
<dbReference type="PANTHER" id="PTHR45339">
    <property type="entry name" value="HYBRID SIGNAL TRANSDUCTION HISTIDINE KINASE J"/>
    <property type="match status" value="1"/>
</dbReference>
<evidence type="ECO:0000313" key="19">
    <source>
        <dbReference type="Proteomes" id="UP000276634"/>
    </source>
</evidence>
<dbReference type="PROSITE" id="PS50110">
    <property type="entry name" value="RESPONSE_REGULATORY"/>
    <property type="match status" value="3"/>
</dbReference>
<dbReference type="InterPro" id="IPR043128">
    <property type="entry name" value="Rev_trsase/Diguanyl_cyclase"/>
</dbReference>
<dbReference type="InterPro" id="IPR001633">
    <property type="entry name" value="EAL_dom"/>
</dbReference>
<dbReference type="SMART" id="SM00304">
    <property type="entry name" value="HAMP"/>
    <property type="match status" value="1"/>
</dbReference>
<comment type="caution">
    <text evidence="18">The sequence shown here is derived from an EMBL/GenBank/DDBJ whole genome shotgun (WGS) entry which is preliminary data.</text>
</comment>
<keyword evidence="6" id="KW-0418">Kinase</keyword>
<dbReference type="SMART" id="SM00267">
    <property type="entry name" value="GGDEF"/>
    <property type="match status" value="1"/>
</dbReference>